<reference evidence="2" key="1">
    <citation type="submission" date="2018-12" db="EMBL/GenBank/DDBJ databases">
        <title>Tengunoibacter tsumagoiensis gen. nov., sp. nov., Dictyobacter kobayashii sp. nov., D. alpinus sp. nov., and D. joshuensis sp. nov. and description of Dictyobacteraceae fam. nov. within the order Ktedonobacterales isolated from Tengu-no-mugimeshi.</title>
        <authorList>
            <person name="Wang C.M."/>
            <person name="Zheng Y."/>
            <person name="Sakai Y."/>
            <person name="Toyoda A."/>
            <person name="Minakuchi Y."/>
            <person name="Abe K."/>
            <person name="Yokota A."/>
            <person name="Yabe S."/>
        </authorList>
    </citation>
    <scope>NUCLEOTIDE SEQUENCE [LARGE SCALE GENOMIC DNA]</scope>
    <source>
        <strain evidence="2">Uno3</strain>
    </source>
</reference>
<dbReference type="EMBL" id="BIFR01000001">
    <property type="protein sequence ID" value="GCE13618.1"/>
    <property type="molecule type" value="Genomic_DNA"/>
</dbReference>
<comment type="caution">
    <text evidence="1">The sequence shown here is derived from an EMBL/GenBank/DDBJ whole genome shotgun (WGS) entry which is preliminary data.</text>
</comment>
<evidence type="ECO:0000313" key="2">
    <source>
        <dbReference type="Proteomes" id="UP000287352"/>
    </source>
</evidence>
<organism evidence="1 2">
    <name type="scientific">Tengunoibacter tsumagoiensis</name>
    <dbReference type="NCBI Taxonomy" id="2014871"/>
    <lineage>
        <taxon>Bacteria</taxon>
        <taxon>Bacillati</taxon>
        <taxon>Chloroflexota</taxon>
        <taxon>Ktedonobacteria</taxon>
        <taxon>Ktedonobacterales</taxon>
        <taxon>Dictyobacteraceae</taxon>
        <taxon>Tengunoibacter</taxon>
    </lineage>
</organism>
<protein>
    <submittedName>
        <fullName evidence="1">Uncharacterized protein</fullName>
    </submittedName>
</protein>
<evidence type="ECO:0000313" key="1">
    <source>
        <dbReference type="EMBL" id="GCE13618.1"/>
    </source>
</evidence>
<dbReference type="Proteomes" id="UP000287352">
    <property type="component" value="Unassembled WGS sequence"/>
</dbReference>
<sequence>MNTPQNTHKQDHMKIGRYQSWMEDGKLKLYYHEFGNPNGIYCTMNAQEAKGLLEMLSNHSDDINQALYTDEKEKANYQRIGRA</sequence>
<gene>
    <name evidence="1" type="ORF">KTT_34770</name>
</gene>
<dbReference type="RefSeq" id="WP_126581129.1">
    <property type="nucleotide sequence ID" value="NZ_BIFR01000001.1"/>
</dbReference>
<accession>A0A402A379</accession>
<dbReference type="AlphaFoldDB" id="A0A402A379"/>
<name>A0A402A379_9CHLR</name>
<dbReference type="OrthoDB" id="163273at2"/>
<keyword evidence="2" id="KW-1185">Reference proteome</keyword>
<proteinExistence type="predicted"/>